<dbReference type="Proteomes" id="UP000887116">
    <property type="component" value="Unassembled WGS sequence"/>
</dbReference>
<comment type="caution">
    <text evidence="1">The sequence shown here is derived from an EMBL/GenBank/DDBJ whole genome shotgun (WGS) entry which is preliminary data.</text>
</comment>
<sequence>MAWMVMTPELGGKVPNQVFMMYTGGLRQRCMVLISAGSFLCVLWNDNCHSSWKKTWDGLESDPGSSFLDPQIHQEAFPWLRSETPL</sequence>
<gene>
    <name evidence="1" type="ORF">TNCT_380601</name>
</gene>
<protein>
    <submittedName>
        <fullName evidence="1">Uncharacterized protein</fullName>
    </submittedName>
</protein>
<evidence type="ECO:0000313" key="2">
    <source>
        <dbReference type="Proteomes" id="UP000887116"/>
    </source>
</evidence>
<evidence type="ECO:0000313" key="1">
    <source>
        <dbReference type="EMBL" id="GFQ65238.1"/>
    </source>
</evidence>
<organism evidence="1 2">
    <name type="scientific">Trichonephila clavata</name>
    <name type="common">Joro spider</name>
    <name type="synonym">Nephila clavata</name>
    <dbReference type="NCBI Taxonomy" id="2740835"/>
    <lineage>
        <taxon>Eukaryota</taxon>
        <taxon>Metazoa</taxon>
        <taxon>Ecdysozoa</taxon>
        <taxon>Arthropoda</taxon>
        <taxon>Chelicerata</taxon>
        <taxon>Arachnida</taxon>
        <taxon>Araneae</taxon>
        <taxon>Araneomorphae</taxon>
        <taxon>Entelegynae</taxon>
        <taxon>Araneoidea</taxon>
        <taxon>Nephilidae</taxon>
        <taxon>Trichonephila</taxon>
    </lineage>
</organism>
<dbReference type="EMBL" id="BMAO01010159">
    <property type="protein sequence ID" value="GFQ65238.1"/>
    <property type="molecule type" value="Genomic_DNA"/>
</dbReference>
<keyword evidence="2" id="KW-1185">Reference proteome</keyword>
<dbReference type="AlphaFoldDB" id="A0A8X6K9L0"/>
<reference evidence="1" key="1">
    <citation type="submission" date="2020-07" db="EMBL/GenBank/DDBJ databases">
        <title>Multicomponent nature underlies the extraordinary mechanical properties of spider dragline silk.</title>
        <authorList>
            <person name="Kono N."/>
            <person name="Nakamura H."/>
            <person name="Mori M."/>
            <person name="Yoshida Y."/>
            <person name="Ohtoshi R."/>
            <person name="Malay A.D."/>
            <person name="Moran D.A.P."/>
            <person name="Tomita M."/>
            <person name="Numata K."/>
            <person name="Arakawa K."/>
        </authorList>
    </citation>
    <scope>NUCLEOTIDE SEQUENCE</scope>
</reference>
<name>A0A8X6K9L0_TRICU</name>
<proteinExistence type="predicted"/>
<accession>A0A8X6K9L0</accession>